<dbReference type="EMBL" id="GECU01011784">
    <property type="protein sequence ID" value="JAS95922.1"/>
    <property type="molecule type" value="Transcribed_RNA"/>
</dbReference>
<dbReference type="AlphaFoldDB" id="A0A1B6J9S4"/>
<proteinExistence type="predicted"/>
<gene>
    <name evidence="1" type="ORF">g.21042</name>
</gene>
<evidence type="ECO:0000313" key="1">
    <source>
        <dbReference type="EMBL" id="JAS95922.1"/>
    </source>
</evidence>
<feature type="non-terminal residue" evidence="1">
    <location>
        <position position="1"/>
    </location>
</feature>
<protein>
    <submittedName>
        <fullName evidence="1">Uncharacterized protein</fullName>
    </submittedName>
</protein>
<reference evidence="1" key="1">
    <citation type="submission" date="2015-11" db="EMBL/GenBank/DDBJ databases">
        <title>De novo transcriptome assembly of four potential Pierce s Disease insect vectors from Arizona vineyards.</title>
        <authorList>
            <person name="Tassone E.E."/>
        </authorList>
    </citation>
    <scope>NUCLEOTIDE SEQUENCE</scope>
</reference>
<sequence length="207" mass="23686">CAWATQQERELHLFKEFQKINKEEYSTSKFSLSMKARDQALPVDGLYVMLGGEDCIISTCNSSYIFCMDRTVRLDRFVCFGRSAENPYKVEVTIVVSLVAAYKFTEKARMSTKTKVLKNGLISVNLTKLNFEFICHSQYKVDVIFDQPQPARTLKGNLKQFIGKLGRVQWASCDINPNILCPPTVSYYSHQAKVQFHNTGKKTKTKK</sequence>
<organism evidence="1">
    <name type="scientific">Homalodisca liturata</name>
    <dbReference type="NCBI Taxonomy" id="320908"/>
    <lineage>
        <taxon>Eukaryota</taxon>
        <taxon>Metazoa</taxon>
        <taxon>Ecdysozoa</taxon>
        <taxon>Arthropoda</taxon>
        <taxon>Hexapoda</taxon>
        <taxon>Insecta</taxon>
        <taxon>Pterygota</taxon>
        <taxon>Neoptera</taxon>
        <taxon>Paraneoptera</taxon>
        <taxon>Hemiptera</taxon>
        <taxon>Auchenorrhyncha</taxon>
        <taxon>Membracoidea</taxon>
        <taxon>Cicadellidae</taxon>
        <taxon>Cicadellinae</taxon>
        <taxon>Proconiini</taxon>
        <taxon>Homalodisca</taxon>
    </lineage>
</organism>
<name>A0A1B6J9S4_9HEMI</name>
<accession>A0A1B6J9S4</accession>